<keyword evidence="4 6" id="KW-1133">Transmembrane helix</keyword>
<dbReference type="NCBIfam" id="TIGR00360">
    <property type="entry name" value="ComEC_N-term"/>
    <property type="match status" value="1"/>
</dbReference>
<feature type="transmembrane region" description="Helical" evidence="6">
    <location>
        <begin position="399"/>
        <end position="415"/>
    </location>
</feature>
<keyword evidence="5 6" id="KW-0472">Membrane</keyword>
<evidence type="ECO:0000256" key="3">
    <source>
        <dbReference type="ARBA" id="ARBA00022692"/>
    </source>
</evidence>
<feature type="transmembrane region" description="Helical" evidence="6">
    <location>
        <begin position="302"/>
        <end position="323"/>
    </location>
</feature>
<proteinExistence type="predicted"/>
<evidence type="ECO:0000256" key="1">
    <source>
        <dbReference type="ARBA" id="ARBA00004651"/>
    </source>
</evidence>
<evidence type="ECO:0000313" key="8">
    <source>
        <dbReference type="EMBL" id="MDR7330025.1"/>
    </source>
</evidence>
<dbReference type="InterPro" id="IPR004477">
    <property type="entry name" value="ComEC_N"/>
</dbReference>
<keyword evidence="3 6" id="KW-0812">Transmembrane</keyword>
<feature type="domain" description="ComEC/Rec2-related protein" evidence="7">
    <location>
        <begin position="186"/>
        <end position="447"/>
    </location>
</feature>
<dbReference type="RefSeq" id="WP_290195342.1">
    <property type="nucleotide sequence ID" value="NZ_CP047654.1"/>
</dbReference>
<evidence type="ECO:0000259" key="7">
    <source>
        <dbReference type="Pfam" id="PF03772"/>
    </source>
</evidence>
<gene>
    <name evidence="8" type="ORF">J2S39_001701</name>
</gene>
<evidence type="ECO:0000313" key="9">
    <source>
        <dbReference type="Proteomes" id="UP001180840"/>
    </source>
</evidence>
<dbReference type="EMBL" id="JAVDXZ010000001">
    <property type="protein sequence ID" value="MDR7330025.1"/>
    <property type="molecule type" value="Genomic_DNA"/>
</dbReference>
<keyword evidence="9" id="KW-1185">Reference proteome</keyword>
<dbReference type="PANTHER" id="PTHR30619:SF1">
    <property type="entry name" value="RECOMBINATION PROTEIN 2"/>
    <property type="match status" value="1"/>
</dbReference>
<dbReference type="PANTHER" id="PTHR30619">
    <property type="entry name" value="DNA INTERNALIZATION/COMPETENCE PROTEIN COMEC/REC2"/>
    <property type="match status" value="1"/>
</dbReference>
<protein>
    <submittedName>
        <fullName evidence="8">Competence protein ComEC</fullName>
    </submittedName>
</protein>
<feature type="transmembrane region" description="Helical" evidence="6">
    <location>
        <begin position="370"/>
        <end position="392"/>
    </location>
</feature>
<feature type="transmembrane region" description="Helical" evidence="6">
    <location>
        <begin position="210"/>
        <end position="233"/>
    </location>
</feature>
<keyword evidence="2" id="KW-1003">Cell membrane</keyword>
<dbReference type="Pfam" id="PF03772">
    <property type="entry name" value="Competence"/>
    <property type="match status" value="1"/>
</dbReference>
<feature type="transmembrane region" description="Helical" evidence="6">
    <location>
        <begin position="239"/>
        <end position="256"/>
    </location>
</feature>
<evidence type="ECO:0000256" key="4">
    <source>
        <dbReference type="ARBA" id="ARBA00022989"/>
    </source>
</evidence>
<feature type="transmembrane region" description="Helical" evidence="6">
    <location>
        <begin position="335"/>
        <end position="358"/>
    </location>
</feature>
<accession>A0ABU1ZYV2</accession>
<name>A0ABU1ZYV2_9CORY</name>
<comment type="caution">
    <text evidence="8">The sequence shown here is derived from an EMBL/GenBank/DDBJ whole genome shotgun (WGS) entry which is preliminary data.</text>
</comment>
<sequence length="542" mass="54093">MSELRLVPAALTVWAGVAVYLVTGRLPLTGVVLLAVVATCLLLRQPGQAALAGGASAVAVFVAAVRVARASAADLGGAVSGRVVGEPAQTVTGAWLLNLAVPGYPGELPVFLDEDPAVAAGAVVTVDVALSDSDRPGVGAVVAEGTLAGVGPPEGYRAVTAVIRERLRAAVRGELDGEHAGLIPGMVLGDTTLQSAAAEQLYVATGLSHLSAVSGANVALITTTAVLLCRALALGPREQAAAASLALVGFVLLVGTEPSVLRAAVTGLVGLAAVVNSSRMEPVHALALSVIVLLLVDSDLAVSYGFALSAAATAGIVVLSPVLAGPLGRTPMPAILARAVAVAIAADVVTMPIIALMAGEVSTVSVLANVLVAPLTAPITILGLIATALCLLPGPAGGLAVHLISPMTWWIHQVAEFCAGLPLATVSAHPAAVLLVYGWLIAAILARRWGLLLLLGAGLGLVSVDGPAAPVATDLQTVVVATVDEVDRAPPGTQVIIVTDPAGPPATRPTVTGEGMPVLFPNRDGPVTVHVDGTQRAGDGRF</sequence>
<evidence type="ECO:0000256" key="5">
    <source>
        <dbReference type="ARBA" id="ARBA00023136"/>
    </source>
</evidence>
<evidence type="ECO:0000256" key="2">
    <source>
        <dbReference type="ARBA" id="ARBA00022475"/>
    </source>
</evidence>
<reference evidence="8" key="1">
    <citation type="submission" date="2023-07" db="EMBL/GenBank/DDBJ databases">
        <title>Sequencing the genomes of 1000 actinobacteria strains.</title>
        <authorList>
            <person name="Klenk H.-P."/>
        </authorList>
    </citation>
    <scope>NUCLEOTIDE SEQUENCE</scope>
    <source>
        <strain evidence="8">DSM 107476</strain>
    </source>
</reference>
<dbReference type="Proteomes" id="UP001180840">
    <property type="component" value="Unassembled WGS sequence"/>
</dbReference>
<evidence type="ECO:0000256" key="6">
    <source>
        <dbReference type="SAM" id="Phobius"/>
    </source>
</evidence>
<comment type="subcellular location">
    <subcellularLocation>
        <location evidence="1">Cell membrane</location>
        <topology evidence="1">Multi-pass membrane protein</topology>
    </subcellularLocation>
</comment>
<dbReference type="InterPro" id="IPR052159">
    <property type="entry name" value="Competence_DNA_uptake"/>
</dbReference>
<feature type="transmembrane region" description="Helical" evidence="6">
    <location>
        <begin position="427"/>
        <end position="446"/>
    </location>
</feature>
<organism evidence="8 9">
    <name type="scientific">Corynebacterium guangdongense</name>
    <dbReference type="NCBI Taxonomy" id="1783348"/>
    <lineage>
        <taxon>Bacteria</taxon>
        <taxon>Bacillati</taxon>
        <taxon>Actinomycetota</taxon>
        <taxon>Actinomycetes</taxon>
        <taxon>Mycobacteriales</taxon>
        <taxon>Corynebacteriaceae</taxon>
        <taxon>Corynebacterium</taxon>
    </lineage>
</organism>
<feature type="transmembrane region" description="Helical" evidence="6">
    <location>
        <begin position="50"/>
        <end position="68"/>
    </location>
</feature>